<keyword evidence="5" id="KW-0342">GTP-binding</keyword>
<reference evidence="7" key="1">
    <citation type="submission" date="2020-12" db="EMBL/GenBank/DDBJ databases">
        <authorList>
            <consortium name="Molecular Ecology Group"/>
        </authorList>
    </citation>
    <scope>NUCLEOTIDE SEQUENCE</scope>
    <source>
        <strain evidence="7">TBG_1078</strain>
    </source>
</reference>
<dbReference type="GO" id="GO:0003924">
    <property type="term" value="F:GTPase activity"/>
    <property type="evidence" value="ECO:0007669"/>
    <property type="project" value="InterPro"/>
</dbReference>
<comment type="caution">
    <text evidence="7">The sequence shown here is derived from an EMBL/GenBank/DDBJ whole genome shotgun (WGS) entry which is preliminary data.</text>
</comment>
<organism evidence="7 8">
    <name type="scientific">Nyctereutes procyonoides</name>
    <name type="common">Raccoon dog</name>
    <name type="synonym">Canis procyonoides</name>
    <dbReference type="NCBI Taxonomy" id="34880"/>
    <lineage>
        <taxon>Eukaryota</taxon>
        <taxon>Metazoa</taxon>
        <taxon>Chordata</taxon>
        <taxon>Craniata</taxon>
        <taxon>Vertebrata</taxon>
        <taxon>Euteleostomi</taxon>
        <taxon>Mammalia</taxon>
        <taxon>Eutheria</taxon>
        <taxon>Laurasiatheria</taxon>
        <taxon>Carnivora</taxon>
        <taxon>Caniformia</taxon>
        <taxon>Canidae</taxon>
        <taxon>Nyctereutes</taxon>
    </lineage>
</organism>
<evidence type="ECO:0000256" key="4">
    <source>
        <dbReference type="ARBA" id="ARBA00022741"/>
    </source>
</evidence>
<dbReference type="GO" id="GO:0007017">
    <property type="term" value="P:microtubule-based process"/>
    <property type="evidence" value="ECO:0007669"/>
    <property type="project" value="InterPro"/>
</dbReference>
<keyword evidence="8" id="KW-1185">Reference proteome</keyword>
<keyword evidence="3" id="KW-0493">Microtubule</keyword>
<keyword evidence="6" id="KW-1133">Transmembrane helix</keyword>
<dbReference type="GO" id="GO:0005874">
    <property type="term" value="C:microtubule"/>
    <property type="evidence" value="ECO:0007669"/>
    <property type="project" value="UniProtKB-KW"/>
</dbReference>
<dbReference type="InterPro" id="IPR008280">
    <property type="entry name" value="Tub_FtsZ_C"/>
</dbReference>
<comment type="similarity">
    <text evidence="2">Belongs to the tubulin family.</text>
</comment>
<dbReference type="PRINTS" id="PR01163">
    <property type="entry name" value="BETATUBULIN"/>
</dbReference>
<name>A0A811YTM3_NYCPR</name>
<keyword evidence="6" id="KW-0472">Membrane</keyword>
<evidence type="ECO:0000256" key="6">
    <source>
        <dbReference type="SAM" id="Phobius"/>
    </source>
</evidence>
<keyword evidence="4" id="KW-0547">Nucleotide-binding</keyword>
<protein>
    <submittedName>
        <fullName evidence="7">(raccoon dog) hypothetical protein</fullName>
    </submittedName>
</protein>
<evidence type="ECO:0000256" key="3">
    <source>
        <dbReference type="ARBA" id="ARBA00022701"/>
    </source>
</evidence>
<gene>
    <name evidence="7" type="ORF">NYPRO_LOCUS12813</name>
</gene>
<dbReference type="InterPro" id="IPR002453">
    <property type="entry name" value="Beta_tubulin"/>
</dbReference>
<sequence>MFRGHMSMTKCPKQEKWIPNNVKTALHDIPPQRLKMSTTFICNSKTIGKLFKHILEQFPPCSGTAPPCTGIQYQDTTADEDREFEHTDEKVVYSLVPGTAWKPYELYPFTTCSPTPMSYFLTWRSKESTSELIHGFWPNSFPVVIELIYLFLCWLVAMGCCLLEAVFLLMCSLCLQVKQRTSNPLMPQISLTFCSL</sequence>
<accession>A0A811YTM3</accession>
<evidence type="ECO:0000256" key="2">
    <source>
        <dbReference type="ARBA" id="ARBA00009636"/>
    </source>
</evidence>
<evidence type="ECO:0000313" key="7">
    <source>
        <dbReference type="EMBL" id="CAD7680014.1"/>
    </source>
</evidence>
<comment type="cofactor">
    <cofactor evidence="1">
        <name>Mg(2+)</name>
        <dbReference type="ChEBI" id="CHEBI:18420"/>
    </cofactor>
</comment>
<evidence type="ECO:0000256" key="5">
    <source>
        <dbReference type="ARBA" id="ARBA00023134"/>
    </source>
</evidence>
<dbReference type="AlphaFoldDB" id="A0A811YTM3"/>
<proteinExistence type="inferred from homology"/>
<dbReference type="EMBL" id="CAJHUB010000746">
    <property type="protein sequence ID" value="CAD7680014.1"/>
    <property type="molecule type" value="Genomic_DNA"/>
</dbReference>
<dbReference type="SUPFAM" id="SSF55307">
    <property type="entry name" value="Tubulin C-terminal domain-like"/>
    <property type="match status" value="1"/>
</dbReference>
<evidence type="ECO:0000256" key="1">
    <source>
        <dbReference type="ARBA" id="ARBA00001946"/>
    </source>
</evidence>
<keyword evidence="6" id="KW-0812">Transmembrane</keyword>
<dbReference type="GO" id="GO:0005525">
    <property type="term" value="F:GTP binding"/>
    <property type="evidence" value="ECO:0007669"/>
    <property type="project" value="UniProtKB-KW"/>
</dbReference>
<evidence type="ECO:0000313" key="8">
    <source>
        <dbReference type="Proteomes" id="UP000645828"/>
    </source>
</evidence>
<feature type="transmembrane region" description="Helical" evidence="6">
    <location>
        <begin position="147"/>
        <end position="170"/>
    </location>
</feature>
<dbReference type="Proteomes" id="UP000645828">
    <property type="component" value="Unassembled WGS sequence"/>
</dbReference>
<dbReference type="GO" id="GO:0005200">
    <property type="term" value="F:structural constituent of cytoskeleton"/>
    <property type="evidence" value="ECO:0007669"/>
    <property type="project" value="InterPro"/>
</dbReference>